<dbReference type="Proteomes" id="UP001321760">
    <property type="component" value="Unassembled WGS sequence"/>
</dbReference>
<evidence type="ECO:0000313" key="2">
    <source>
        <dbReference type="Proteomes" id="UP001321760"/>
    </source>
</evidence>
<organism evidence="1 2">
    <name type="scientific">Podospora aff. communis PSN243</name>
    <dbReference type="NCBI Taxonomy" id="3040156"/>
    <lineage>
        <taxon>Eukaryota</taxon>
        <taxon>Fungi</taxon>
        <taxon>Dikarya</taxon>
        <taxon>Ascomycota</taxon>
        <taxon>Pezizomycotina</taxon>
        <taxon>Sordariomycetes</taxon>
        <taxon>Sordariomycetidae</taxon>
        <taxon>Sordariales</taxon>
        <taxon>Podosporaceae</taxon>
        <taxon>Podospora</taxon>
    </lineage>
</organism>
<name>A0AAV9GHQ3_9PEZI</name>
<protein>
    <submittedName>
        <fullName evidence="1">Uncharacterized protein</fullName>
    </submittedName>
</protein>
<reference evidence="1" key="1">
    <citation type="journal article" date="2023" name="Mol. Phylogenet. Evol.">
        <title>Genome-scale phylogeny and comparative genomics of the fungal order Sordariales.</title>
        <authorList>
            <person name="Hensen N."/>
            <person name="Bonometti L."/>
            <person name="Westerberg I."/>
            <person name="Brannstrom I.O."/>
            <person name="Guillou S."/>
            <person name="Cros-Aarteil S."/>
            <person name="Calhoun S."/>
            <person name="Haridas S."/>
            <person name="Kuo A."/>
            <person name="Mondo S."/>
            <person name="Pangilinan J."/>
            <person name="Riley R."/>
            <person name="LaButti K."/>
            <person name="Andreopoulos B."/>
            <person name="Lipzen A."/>
            <person name="Chen C."/>
            <person name="Yan M."/>
            <person name="Daum C."/>
            <person name="Ng V."/>
            <person name="Clum A."/>
            <person name="Steindorff A."/>
            <person name="Ohm R.A."/>
            <person name="Martin F."/>
            <person name="Silar P."/>
            <person name="Natvig D.O."/>
            <person name="Lalanne C."/>
            <person name="Gautier V."/>
            <person name="Ament-Velasquez S.L."/>
            <person name="Kruys A."/>
            <person name="Hutchinson M.I."/>
            <person name="Powell A.J."/>
            <person name="Barry K."/>
            <person name="Miller A.N."/>
            <person name="Grigoriev I.V."/>
            <person name="Debuchy R."/>
            <person name="Gladieux P."/>
            <person name="Hiltunen Thoren M."/>
            <person name="Johannesson H."/>
        </authorList>
    </citation>
    <scope>NUCLEOTIDE SEQUENCE</scope>
    <source>
        <strain evidence="1">PSN243</strain>
    </source>
</reference>
<comment type="caution">
    <text evidence="1">The sequence shown here is derived from an EMBL/GenBank/DDBJ whole genome shotgun (WGS) entry which is preliminary data.</text>
</comment>
<reference evidence="1" key="2">
    <citation type="submission" date="2023-05" db="EMBL/GenBank/DDBJ databases">
        <authorList>
            <consortium name="Lawrence Berkeley National Laboratory"/>
            <person name="Steindorff A."/>
            <person name="Hensen N."/>
            <person name="Bonometti L."/>
            <person name="Westerberg I."/>
            <person name="Brannstrom I.O."/>
            <person name="Guillou S."/>
            <person name="Cros-Aarteil S."/>
            <person name="Calhoun S."/>
            <person name="Haridas S."/>
            <person name="Kuo A."/>
            <person name="Mondo S."/>
            <person name="Pangilinan J."/>
            <person name="Riley R."/>
            <person name="Labutti K."/>
            <person name="Andreopoulos B."/>
            <person name="Lipzen A."/>
            <person name="Chen C."/>
            <person name="Yanf M."/>
            <person name="Daum C."/>
            <person name="Ng V."/>
            <person name="Clum A."/>
            <person name="Ohm R."/>
            <person name="Martin F."/>
            <person name="Silar P."/>
            <person name="Natvig D."/>
            <person name="Lalanne C."/>
            <person name="Gautier V."/>
            <person name="Ament-Velasquez S.L."/>
            <person name="Kruys A."/>
            <person name="Hutchinson M.I."/>
            <person name="Powell A.J."/>
            <person name="Barry K."/>
            <person name="Miller A.N."/>
            <person name="Grigoriev I.V."/>
            <person name="Debuchy R."/>
            <person name="Gladieux P."/>
            <person name="Thoren M.H."/>
            <person name="Johannesson H."/>
        </authorList>
    </citation>
    <scope>NUCLEOTIDE SEQUENCE</scope>
    <source>
        <strain evidence="1">PSN243</strain>
    </source>
</reference>
<keyword evidence="2" id="KW-1185">Reference proteome</keyword>
<proteinExistence type="predicted"/>
<dbReference type="EMBL" id="MU865953">
    <property type="protein sequence ID" value="KAK4446930.1"/>
    <property type="molecule type" value="Genomic_DNA"/>
</dbReference>
<evidence type="ECO:0000313" key="1">
    <source>
        <dbReference type="EMBL" id="KAK4446930.1"/>
    </source>
</evidence>
<dbReference type="AlphaFoldDB" id="A0AAV9GHQ3"/>
<sequence>MPGLENAKCGLCENVLLIKNTFMAIVGNKESTAYEHLKGPFCHARVGGGMRAEYKERRNNFSLSTESCPLGRECKQCTDAPEILYVHKGCFGLVMRQWNSATTEPSERPLRKLLDFVWVCCSWKAPWHVPRCLSLEATPPPVPPASAMSGLGVEHFSNLPLELVHEVYEESYNSMVWRYGRILDLGDRAAAASPTDAATKVQLSKVLSWARGGQPVVSDELDHPPIVRLMMDGDGLRCIERLHRQHLYNQFASGGHSDRVAYALLGDEQAQTMYGLARLCFAKGVRHPDVWDMPVPPSLKPMVLHKEIGSINLRFKTTEWNKITGLTFLSLGTHTVGIHAHTAERPSATRTVDRLPWTSEGMTWEYFSVSTVKDHLATLPQRQGCQLDALTRTMTTTTTRAHAAPHRLIWGHDLSFRCRLNCSLETTALDEEGVEDVVHPNQVYHKLNSFGKDCQRLRSDYCARVPLADAVRVEVFNDSGGFCEGILVSDSSGHQHAAGSCRIGAVRPTIVTADPGHLRAVILREARRWPSSRTLKVHFSSDPPLVSEEDQGGETSRFTLEEMAFHGYRCDEGIVPTAIYLRQGQ</sequence>
<accession>A0AAV9GHQ3</accession>
<gene>
    <name evidence="1" type="ORF">QBC34DRAFT_468634</name>
</gene>